<dbReference type="Pfam" id="PF07136">
    <property type="entry name" value="DUF1385"/>
    <property type="match status" value="1"/>
</dbReference>
<dbReference type="PANTHER" id="PTHR42867:SF1">
    <property type="entry name" value="MEMBRANE PROTEIN-RELATED"/>
    <property type="match status" value="1"/>
</dbReference>
<feature type="transmembrane region" description="Helical" evidence="1">
    <location>
        <begin position="112"/>
        <end position="136"/>
    </location>
</feature>
<keyword evidence="1" id="KW-1133">Transmembrane helix</keyword>
<organism evidence="2 3">
    <name type="scientific">Sedimentibacter acidaminivorans</name>
    <dbReference type="NCBI Taxonomy" id="913099"/>
    <lineage>
        <taxon>Bacteria</taxon>
        <taxon>Bacillati</taxon>
        <taxon>Bacillota</taxon>
        <taxon>Tissierellia</taxon>
        <taxon>Sedimentibacter</taxon>
    </lineage>
</organism>
<reference evidence="2 3" key="1">
    <citation type="submission" date="2021-03" db="EMBL/GenBank/DDBJ databases">
        <title>Genomic Encyclopedia of Type Strains, Phase IV (KMG-IV): sequencing the most valuable type-strain genomes for metagenomic binning, comparative biology and taxonomic classification.</title>
        <authorList>
            <person name="Goeker M."/>
        </authorList>
    </citation>
    <scope>NUCLEOTIDE SEQUENCE [LARGE SCALE GENOMIC DNA]</scope>
    <source>
        <strain evidence="2 3">DSM 24004</strain>
    </source>
</reference>
<evidence type="ECO:0000313" key="2">
    <source>
        <dbReference type="EMBL" id="MBP1924498.1"/>
    </source>
</evidence>
<sequence length="315" mass="35749">MSEKDNINTVKKTSIGGQALIEGIMMKGPDKIATAIRKPDGEIIVRESDIKPIFKHKLLKLPIIRGSFVLIDSLINGVKELMYSAEFYGEEYEEDAVDKFLKKVFKEKADTAIIYVSVFLALLFSVGIFILGPSFLANFLKNVVKNTFLLNLVEGIVRVGLFVLYVFLISKLNDIKRVFMYHGSEHKTIHCYEHMEELTVDNVRKYSTLHPRCGTSFMVNVLIISIIVFSFFGWPNPLMRVVIRLATLPIIAGLSYELNKYVGRCESDNIFTKMITYPGFLVQKITTSEPDDSMIEVAIAAMERVIPQNGEDDKW</sequence>
<protein>
    <submittedName>
        <fullName evidence="2">Uncharacterized protein YqhQ</fullName>
    </submittedName>
</protein>
<gene>
    <name evidence="2" type="ORF">J2Z76_000351</name>
</gene>
<keyword evidence="1" id="KW-0472">Membrane</keyword>
<dbReference type="RefSeq" id="WP_209510255.1">
    <property type="nucleotide sequence ID" value="NZ_JAGGKS010000001.1"/>
</dbReference>
<name>A0ABS4G9Z3_9FIRM</name>
<proteinExistence type="predicted"/>
<dbReference type="InterPro" id="IPR010787">
    <property type="entry name" value="DUF1385"/>
</dbReference>
<dbReference type="Proteomes" id="UP001519342">
    <property type="component" value="Unassembled WGS sequence"/>
</dbReference>
<comment type="caution">
    <text evidence="2">The sequence shown here is derived from an EMBL/GenBank/DDBJ whole genome shotgun (WGS) entry which is preliminary data.</text>
</comment>
<feature type="transmembrane region" description="Helical" evidence="1">
    <location>
        <begin position="213"/>
        <end position="232"/>
    </location>
</feature>
<dbReference type="PANTHER" id="PTHR42867">
    <property type="entry name" value="MEMBRANE PROTEIN-RELATED"/>
    <property type="match status" value="1"/>
</dbReference>
<keyword evidence="1" id="KW-0812">Transmembrane</keyword>
<evidence type="ECO:0000256" key="1">
    <source>
        <dbReference type="SAM" id="Phobius"/>
    </source>
</evidence>
<evidence type="ECO:0000313" key="3">
    <source>
        <dbReference type="Proteomes" id="UP001519342"/>
    </source>
</evidence>
<accession>A0ABS4G9Z3</accession>
<dbReference type="EMBL" id="JAGGKS010000001">
    <property type="protein sequence ID" value="MBP1924498.1"/>
    <property type="molecule type" value="Genomic_DNA"/>
</dbReference>
<keyword evidence="3" id="KW-1185">Reference proteome</keyword>
<feature type="transmembrane region" description="Helical" evidence="1">
    <location>
        <begin position="148"/>
        <end position="170"/>
    </location>
</feature>